<protein>
    <submittedName>
        <fullName evidence="3">Iron ABC transporter substrate-binding protein</fullName>
    </submittedName>
</protein>
<dbReference type="Proteomes" id="UP000885690">
    <property type="component" value="Unassembled WGS sequence"/>
</dbReference>
<dbReference type="InterPro" id="IPR002491">
    <property type="entry name" value="ABC_transptr_periplasmic_BD"/>
</dbReference>
<dbReference type="InterPro" id="IPR054828">
    <property type="entry name" value="Vit_B12_bind_prot"/>
</dbReference>
<dbReference type="EMBL" id="DQWS01000088">
    <property type="protein sequence ID" value="HDD52880.1"/>
    <property type="molecule type" value="Genomic_DNA"/>
</dbReference>
<dbReference type="Pfam" id="PF01497">
    <property type="entry name" value="Peripla_BP_2"/>
    <property type="match status" value="1"/>
</dbReference>
<dbReference type="SUPFAM" id="SSF53807">
    <property type="entry name" value="Helical backbone' metal receptor"/>
    <property type="match status" value="1"/>
</dbReference>
<dbReference type="GO" id="GO:0071281">
    <property type="term" value="P:cellular response to iron ion"/>
    <property type="evidence" value="ECO:0007669"/>
    <property type="project" value="TreeGrafter"/>
</dbReference>
<evidence type="ECO:0000259" key="2">
    <source>
        <dbReference type="PROSITE" id="PS50983"/>
    </source>
</evidence>
<organism evidence="3">
    <name type="scientific">Thermosulfidibacter takaii</name>
    <dbReference type="NCBI Taxonomy" id="412593"/>
    <lineage>
        <taxon>Bacteria</taxon>
        <taxon>Pseudomonadati</taxon>
        <taxon>Thermosulfidibacterota</taxon>
        <taxon>Thermosulfidibacteria</taxon>
        <taxon>Thermosulfidibacterales</taxon>
        <taxon>Thermosulfidibacteraceae</taxon>
    </lineage>
</organism>
<keyword evidence="1" id="KW-0732">Signal</keyword>
<dbReference type="PROSITE" id="PS50983">
    <property type="entry name" value="FE_B12_PBP"/>
    <property type="match status" value="1"/>
</dbReference>
<dbReference type="PANTHER" id="PTHR30535:SF34">
    <property type="entry name" value="MOLYBDATE-BINDING PROTEIN MOLA"/>
    <property type="match status" value="1"/>
</dbReference>
<dbReference type="AlphaFoldDB" id="A0A7C0YDD8"/>
<evidence type="ECO:0000256" key="1">
    <source>
        <dbReference type="ARBA" id="ARBA00022729"/>
    </source>
</evidence>
<dbReference type="InterPro" id="IPR050902">
    <property type="entry name" value="ABC_Transporter_SBP"/>
</dbReference>
<comment type="caution">
    <text evidence="3">The sequence shown here is derived from an EMBL/GenBank/DDBJ whole genome shotgun (WGS) entry which is preliminary data.</text>
</comment>
<proteinExistence type="predicted"/>
<reference evidence="3" key="1">
    <citation type="journal article" date="2020" name="mSystems">
        <title>Genome- and Community-Level Interaction Insights into Carbon Utilization and Element Cycling Functions of Hydrothermarchaeota in Hydrothermal Sediment.</title>
        <authorList>
            <person name="Zhou Z."/>
            <person name="Liu Y."/>
            <person name="Xu W."/>
            <person name="Pan J."/>
            <person name="Luo Z.H."/>
            <person name="Li M."/>
        </authorList>
    </citation>
    <scope>NUCLEOTIDE SEQUENCE [LARGE SCALE GENOMIC DNA]</scope>
    <source>
        <strain evidence="3">HyVt-115</strain>
    </source>
</reference>
<gene>
    <name evidence="3" type="ORF">ENF32_02270</name>
</gene>
<feature type="domain" description="Fe/B12 periplasmic-binding" evidence="2">
    <location>
        <begin position="38"/>
        <end position="277"/>
    </location>
</feature>
<dbReference type="PANTHER" id="PTHR30535">
    <property type="entry name" value="VITAMIN B12-BINDING PROTEIN"/>
    <property type="match status" value="1"/>
</dbReference>
<evidence type="ECO:0000313" key="3">
    <source>
        <dbReference type="EMBL" id="HDD52880.1"/>
    </source>
</evidence>
<accession>A0A7C0YDD8</accession>
<sequence length="277" mass="30794">MRSSLRSMTFVLISAGLLVSLFQGKTALCSPAVGTCRQVVILSPAAADIFQRLGASDVVVGVTRNVEVFPGARKVGSHIHPNMEIIASLHPDLVVISSNRFFSQEMARRVGARVFQYNPATCQEILDEILRLGSLLGKEGRARALVSELEAKLSMVKPLGHRPTVVYEVMAHPYMVAGKKNIVADIVEKAGGRYLIGIERKLVPFSYEKVVALAPQVYIWQVGPMNRNPLPPQKRAYLKTLKAHFVRVKELAFARPNTHAFDNVLWLNRLFLKLKEQ</sequence>
<name>A0A7C0YDD8_9BACT</name>
<dbReference type="Gene3D" id="3.40.50.1980">
    <property type="entry name" value="Nitrogenase molybdenum iron protein domain"/>
    <property type="match status" value="2"/>
</dbReference>
<dbReference type="NCBIfam" id="NF038402">
    <property type="entry name" value="TroA_like"/>
    <property type="match status" value="1"/>
</dbReference>